<dbReference type="GO" id="GO:0005085">
    <property type="term" value="F:guanyl-nucleotide exchange factor activity"/>
    <property type="evidence" value="ECO:0007669"/>
    <property type="project" value="UniProtKB-KW"/>
</dbReference>
<dbReference type="PANTHER" id="PTHR23113">
    <property type="entry name" value="GUANINE NUCLEOTIDE EXCHANGE FACTOR"/>
    <property type="match status" value="1"/>
</dbReference>
<dbReference type="InterPro" id="IPR000651">
    <property type="entry name" value="Ras-like_Gua-exchang_fac_N"/>
</dbReference>
<dbReference type="RefSeq" id="XP_003687767.1">
    <property type="nucleotide sequence ID" value="XM_003687719.1"/>
</dbReference>
<dbReference type="Pfam" id="PF00617">
    <property type="entry name" value="RasGEF"/>
    <property type="match status" value="1"/>
</dbReference>
<dbReference type="HOGENOM" id="CLU_002171_1_0_1"/>
<evidence type="ECO:0000313" key="10">
    <source>
        <dbReference type="EMBL" id="CCE65333.1"/>
    </source>
</evidence>
<evidence type="ECO:0000256" key="3">
    <source>
        <dbReference type="ARBA" id="ARBA00022658"/>
    </source>
</evidence>
<dbReference type="OMA" id="KIIMCAQ"/>
<evidence type="ECO:0008006" key="12">
    <source>
        <dbReference type="Google" id="ProtNLM"/>
    </source>
</evidence>
<accession>G8BZK5</accession>
<dbReference type="STRING" id="1071381.G8BZK5"/>
<dbReference type="Gene3D" id="2.30.30.40">
    <property type="entry name" value="SH3 Domains"/>
    <property type="match status" value="1"/>
</dbReference>
<dbReference type="InterPro" id="IPR001452">
    <property type="entry name" value="SH3_domain"/>
</dbReference>
<dbReference type="Gene3D" id="1.20.870.10">
    <property type="entry name" value="Son of sevenless (SoS) protein Chain: S domain 1"/>
    <property type="match status" value="1"/>
</dbReference>
<dbReference type="KEGG" id="tpf:TPHA_0K02000"/>
<evidence type="ECO:0000256" key="1">
    <source>
        <dbReference type="ARBA" id="ARBA00022443"/>
    </source>
</evidence>
<dbReference type="EMBL" id="HE612866">
    <property type="protein sequence ID" value="CCE65333.1"/>
    <property type="molecule type" value="Genomic_DNA"/>
</dbReference>
<dbReference type="SUPFAM" id="SSF50044">
    <property type="entry name" value="SH3-domain"/>
    <property type="match status" value="1"/>
</dbReference>
<dbReference type="InterPro" id="IPR019804">
    <property type="entry name" value="Ras_G-nucl-exch_fac_CS"/>
</dbReference>
<evidence type="ECO:0000259" key="9">
    <source>
        <dbReference type="PROSITE" id="PS50009"/>
    </source>
</evidence>
<dbReference type="Pfam" id="PF00618">
    <property type="entry name" value="RasGEF_N"/>
    <property type="match status" value="1"/>
</dbReference>
<keyword evidence="11" id="KW-1185">Reference proteome</keyword>
<proteinExistence type="predicted"/>
<dbReference type="OrthoDB" id="546434at2759"/>
<evidence type="ECO:0000256" key="2">
    <source>
        <dbReference type="ARBA" id="ARBA00022618"/>
    </source>
</evidence>
<keyword evidence="2" id="KW-0132">Cell division</keyword>
<dbReference type="GO" id="GO:0005886">
    <property type="term" value="C:plasma membrane"/>
    <property type="evidence" value="ECO:0007669"/>
    <property type="project" value="TreeGrafter"/>
</dbReference>
<evidence type="ECO:0000256" key="4">
    <source>
        <dbReference type="ARBA" id="ARBA00023306"/>
    </source>
</evidence>
<dbReference type="SMART" id="SM00326">
    <property type="entry name" value="SH3"/>
    <property type="match status" value="1"/>
</dbReference>
<dbReference type="GeneID" id="11533401"/>
<evidence type="ECO:0000313" key="11">
    <source>
        <dbReference type="Proteomes" id="UP000005666"/>
    </source>
</evidence>
<dbReference type="InterPro" id="IPR008937">
    <property type="entry name" value="Ras-like_GEF"/>
</dbReference>
<evidence type="ECO:0000256" key="7">
    <source>
        <dbReference type="SAM" id="MobiDB-lite"/>
    </source>
</evidence>
<organism evidence="10 11">
    <name type="scientific">Tetrapisispora phaffii (strain ATCC 24235 / CBS 4417 / NBRC 1672 / NRRL Y-8282 / UCD 70-5)</name>
    <name type="common">Yeast</name>
    <name type="synonym">Fabospora phaffii</name>
    <dbReference type="NCBI Taxonomy" id="1071381"/>
    <lineage>
        <taxon>Eukaryota</taxon>
        <taxon>Fungi</taxon>
        <taxon>Dikarya</taxon>
        <taxon>Ascomycota</taxon>
        <taxon>Saccharomycotina</taxon>
        <taxon>Saccharomycetes</taxon>
        <taxon>Saccharomycetales</taxon>
        <taxon>Saccharomycetaceae</taxon>
        <taxon>Tetrapisispora</taxon>
    </lineage>
</organism>
<dbReference type="InterPro" id="IPR001895">
    <property type="entry name" value="RASGEF_cat_dom"/>
</dbReference>
<keyword evidence="3 5" id="KW-0344">Guanine-nucleotide releasing factor</keyword>
<dbReference type="SMART" id="SM00229">
    <property type="entry name" value="RasGEFN"/>
    <property type="match status" value="1"/>
</dbReference>
<dbReference type="SUPFAM" id="SSF48366">
    <property type="entry name" value="Ras GEF"/>
    <property type="match status" value="1"/>
</dbReference>
<dbReference type="InterPro" id="IPR036028">
    <property type="entry name" value="SH3-like_dom_sf"/>
</dbReference>
<dbReference type="PANTHER" id="PTHR23113:SF368">
    <property type="entry name" value="CELL DIVISION CONTROL PROTEIN 25"/>
    <property type="match status" value="1"/>
</dbReference>
<feature type="domain" description="SH3" evidence="8">
    <location>
        <begin position="23"/>
        <end position="111"/>
    </location>
</feature>
<sequence length="1314" mass="151856">MQTDHVHSGNGYAAANNEFTTVKVLDTVVALYDSPDYSHGGAQNPAKVARYLQFKEKEVIYIIRKLEHGWWDGLIVNSPVQPFPNKFYLADHPMEVHRGWVPSNFVAPLKIHRRNHSAGRNRRSYSVSSGTSSLIHNNNTLVELKSQIPSIDERDTTQTKRTIPKSVHSSDSIKDQNIFPLSHAIDTDTETARDNEDAIHVDNADSLRNSDDGMFISPMNSNSGTQRISASDPNLALHKGPSRSPYSGNFYNSKSNPLNTAFKQNNLFQKTKSNQRDTKNTAIIEDSAYIRNKFDITTWKDLYNAILENITTLNKYYSQDCTSGANSNDREIVYPAVAWISLEQLHSKFIHIMISFNLITGKDLDISEENYKSLKRNIRITLRKITFLIGKISLNMSLYLNSANSNNERENDEEQLYYGSGQIAIIIKTELEELTMLLKFLFRLITLNKYSVDSSTSDMDYDMEHFETTLEKLNNLVKLPQIVPRFLKDSFHGGSWINPFSIKSNEQFSMTDNSKRNSYQNQSKSMRFSTMTRGSLISSINSTKSSSVATPKKIYSLNRETLEEATRRANQINDKVFAHDSEHINILDEPQSIKRDLEINLKAYDEFNSNLSLIGLLELLDLSFFYNLLVIVDDFINNDNRNSNNSLESRSSNSDIVNDVDSEYDFKLNLDMETRDFLLQSVEVISDLLIDFFDIKQSLHNIITKIIMCAQQITLNDPYTFNSMKPNHDPDFYEPRLSSQTWSKSLEGNELYQTLVERDVENNDIAFSDYTKVSKSSCQQYAKLASHCCVYIGKLIQERELLLNYAARTMKNDLLKELTKDEVTEANWFSFNDTSLLPDDNSKDINKVLEEQKNYSWFLQLDYERELILDNRDRIRGGPIIALVEHLANHQFIDTRFILIFLLTVKTIFKKKGSSRIPERIKEFLLSLIYRYNQEAPDGLNYDEYNKWLQGKSFETKVNIVKILLLFFSNFWTAAYFDSHIMNDDANNLFFKFVNFTVYENIPGSSNLRDIYLDICKNQGVTEKREIELLKNFYEEEDNRFFVENIHTDTSKITNFATDRRNEIENSFSHSPIVNIARFKLGKRLSLYEMDPYVFSTQLTIMGEELYSAISASDCIDRIWCDNKNKCSKNISDFICFANTLTNFVSYSIVEKSDIKKRKKLIEFFIDVADNCHKMKDFSAVTAIISALYSSSIYRLSKTWKLVQSNYIARLKKLNELMNSSKNFSNYRDALKSINKSTPCIPFFGIFLSDLTFIVTGNPDFLDHDQLILNFQKRSKIFDITNEIIKFKKNQYNLSKVPEVYNYIQEKIAKCASY</sequence>
<evidence type="ECO:0000256" key="6">
    <source>
        <dbReference type="PROSITE-ProRule" id="PRU00192"/>
    </source>
</evidence>
<dbReference type="InterPro" id="IPR023578">
    <property type="entry name" value="Ras_GEF_dom_sf"/>
</dbReference>
<keyword evidence="1 6" id="KW-0728">SH3 domain</keyword>
<feature type="region of interest" description="Disordered" evidence="7">
    <location>
        <begin position="152"/>
        <end position="171"/>
    </location>
</feature>
<dbReference type="InterPro" id="IPR036964">
    <property type="entry name" value="RASGEF_cat_dom_sf"/>
</dbReference>
<dbReference type="CDD" id="cd00155">
    <property type="entry name" value="RasGEF"/>
    <property type="match status" value="1"/>
</dbReference>
<dbReference type="SMART" id="SM00147">
    <property type="entry name" value="RasGEF"/>
    <property type="match status" value="1"/>
</dbReference>
<keyword evidence="4" id="KW-0131">Cell cycle</keyword>
<dbReference type="Proteomes" id="UP000005666">
    <property type="component" value="Chromosome 11"/>
</dbReference>
<feature type="domain" description="Ras-GEF" evidence="9">
    <location>
        <begin position="1091"/>
        <end position="1314"/>
    </location>
</feature>
<dbReference type="PROSITE" id="PS50009">
    <property type="entry name" value="RASGEF_CAT"/>
    <property type="match status" value="1"/>
</dbReference>
<dbReference type="PROSITE" id="PS50002">
    <property type="entry name" value="SH3"/>
    <property type="match status" value="1"/>
</dbReference>
<gene>
    <name evidence="10" type="primary">TPHA0K02000</name>
    <name evidence="10" type="ordered locus">TPHA_0K02000</name>
</gene>
<evidence type="ECO:0000259" key="8">
    <source>
        <dbReference type="PROSITE" id="PS50002"/>
    </source>
</evidence>
<evidence type="ECO:0000256" key="5">
    <source>
        <dbReference type="PROSITE-ProRule" id="PRU00168"/>
    </source>
</evidence>
<reference evidence="10 11" key="1">
    <citation type="journal article" date="2011" name="Proc. Natl. Acad. Sci. U.S.A.">
        <title>Evolutionary erosion of yeast sex chromosomes by mating-type switching accidents.</title>
        <authorList>
            <person name="Gordon J.L."/>
            <person name="Armisen D."/>
            <person name="Proux-Wera E."/>
            <person name="Oheigeartaigh S.S."/>
            <person name="Byrne K.P."/>
            <person name="Wolfe K.H."/>
        </authorList>
    </citation>
    <scope>NUCLEOTIDE SEQUENCE [LARGE SCALE GENOMIC DNA]</scope>
    <source>
        <strain evidence="11">ATCC 24235 / CBS 4417 / NBRC 1672 / NRRL Y-8282 / UCD 70-5</strain>
    </source>
</reference>
<protein>
    <recommendedName>
        <fullName evidence="12">Ras-GEF domain-containing protein</fullName>
    </recommendedName>
</protein>
<dbReference type="eggNOG" id="KOG3417">
    <property type="taxonomic scope" value="Eukaryota"/>
</dbReference>
<dbReference type="GO" id="GO:0051301">
    <property type="term" value="P:cell division"/>
    <property type="evidence" value="ECO:0007669"/>
    <property type="project" value="UniProtKB-KW"/>
</dbReference>
<name>G8BZK5_TETPH</name>
<dbReference type="PROSITE" id="PS00720">
    <property type="entry name" value="RASGEF"/>
    <property type="match status" value="1"/>
</dbReference>
<dbReference type="GO" id="GO:0007265">
    <property type="term" value="P:Ras protein signal transduction"/>
    <property type="evidence" value="ECO:0007669"/>
    <property type="project" value="TreeGrafter"/>
</dbReference>
<dbReference type="Gene3D" id="1.10.840.10">
    <property type="entry name" value="Ras guanine-nucleotide exchange factors catalytic domain"/>
    <property type="match status" value="1"/>
</dbReference>